<evidence type="ECO:0000256" key="4">
    <source>
        <dbReference type="ARBA" id="ARBA00022729"/>
    </source>
</evidence>
<feature type="domain" description="Solute-binding protein family 5" evidence="5">
    <location>
        <begin position="78"/>
        <end position="462"/>
    </location>
</feature>
<evidence type="ECO:0000313" key="7">
    <source>
        <dbReference type="Proteomes" id="UP000005435"/>
    </source>
</evidence>
<sequence length="540" mass="62990" precursor="true">MKNCNTCIILKKSFIFFITFIIILTTGCMQKNKTEQNLVVAVQHGVISLDPAFLRLLNEQYIACNLWEGLVRKNLNGTIEPGIAESWDISEDGLEYVFKLRKNAFWSDGKPVTAYDFEYAWKRALDPNKQSAVVFMMYYLKNGEAYNRNECTKDDVGVKAIDEYTLKVTLEKPISYFLEILNYHTYYPVRQDIIEKDPDSWYRKPYLMVSNGPFCLEDWEENKQIRTIKNPYYWDKENVKLNSVRYLIERVDDEEIWTRYKEKKIDFGYVFPDDIDIADEIATGRNNVFADDSPTTYYLCINSKNKPFDDVRVRQALELAIDRNRIVEEGKMNEQVATGFVPYGIPDAEPGSDFRIVGGHYMSKDFSEENVNRAKELLKEAGYDDLSKFPTIVLLTRNTEKAKYIEESWEKNLGINVELDVCKDVLYSQKKDNQEFDVIINSWIADFLDPINFLGFLASESAFKGILPSEYYTLVNNSTKTPDNHLRVGMLHEAEKILMDSYTIIPLFYGKDAYYVQPYVKNYIKTPLAEIYFRNAYIDK</sequence>
<dbReference type="SUPFAM" id="SSF53850">
    <property type="entry name" value="Periplasmic binding protein-like II"/>
    <property type="match status" value="1"/>
</dbReference>
<dbReference type="EMBL" id="CP003065">
    <property type="protein sequence ID" value="AEV67425.1"/>
    <property type="molecule type" value="Genomic_DNA"/>
</dbReference>
<dbReference type="AlphaFoldDB" id="G8LV71"/>
<evidence type="ECO:0000259" key="5">
    <source>
        <dbReference type="Pfam" id="PF00496"/>
    </source>
</evidence>
<dbReference type="PANTHER" id="PTHR30290:SF10">
    <property type="entry name" value="PERIPLASMIC OLIGOPEPTIDE-BINDING PROTEIN-RELATED"/>
    <property type="match status" value="1"/>
</dbReference>
<proteinExistence type="inferred from homology"/>
<dbReference type="GO" id="GO:0015833">
    <property type="term" value="P:peptide transport"/>
    <property type="evidence" value="ECO:0007669"/>
    <property type="project" value="TreeGrafter"/>
</dbReference>
<accession>G8LV71</accession>
<dbReference type="HOGENOM" id="CLU_017028_0_4_9"/>
<dbReference type="CDD" id="cd08504">
    <property type="entry name" value="PBP2_OppA"/>
    <property type="match status" value="1"/>
</dbReference>
<keyword evidence="3" id="KW-0813">Transport</keyword>
<dbReference type="Gene3D" id="3.90.76.10">
    <property type="entry name" value="Dipeptide-binding Protein, Domain 1"/>
    <property type="match status" value="1"/>
</dbReference>
<dbReference type="InterPro" id="IPR039424">
    <property type="entry name" value="SBP_5"/>
</dbReference>
<dbReference type="GO" id="GO:0042597">
    <property type="term" value="C:periplasmic space"/>
    <property type="evidence" value="ECO:0007669"/>
    <property type="project" value="UniProtKB-ARBA"/>
</dbReference>
<dbReference type="Pfam" id="PF00496">
    <property type="entry name" value="SBP_bac_5"/>
    <property type="match status" value="1"/>
</dbReference>
<evidence type="ECO:0000313" key="6">
    <source>
        <dbReference type="EMBL" id="AEV67425.1"/>
    </source>
</evidence>
<evidence type="ECO:0000256" key="1">
    <source>
        <dbReference type="ARBA" id="ARBA00004196"/>
    </source>
</evidence>
<dbReference type="GO" id="GO:0030313">
    <property type="term" value="C:cell envelope"/>
    <property type="evidence" value="ECO:0007669"/>
    <property type="project" value="UniProtKB-SubCell"/>
</dbReference>
<name>G8LV71_ACECE</name>
<dbReference type="GO" id="GO:1904680">
    <property type="term" value="F:peptide transmembrane transporter activity"/>
    <property type="evidence" value="ECO:0007669"/>
    <property type="project" value="TreeGrafter"/>
</dbReference>
<protein>
    <submittedName>
        <fullName evidence="6">ABC-type oligopeptide transport system, periplasmic component</fullName>
    </submittedName>
</protein>
<dbReference type="InterPro" id="IPR030678">
    <property type="entry name" value="Peptide/Ni-bd"/>
</dbReference>
<dbReference type="RefSeq" id="WP_014254054.1">
    <property type="nucleotide sequence ID" value="NC_016627.1"/>
</dbReference>
<dbReference type="STRING" id="720554.Clocl_0722"/>
<dbReference type="FunFam" id="3.90.76.10:FF:000001">
    <property type="entry name" value="Oligopeptide ABC transporter substrate-binding protein"/>
    <property type="match status" value="1"/>
</dbReference>
<comment type="similarity">
    <text evidence="2">Belongs to the bacterial solute-binding protein 5 family.</text>
</comment>
<dbReference type="InterPro" id="IPR000914">
    <property type="entry name" value="SBP_5_dom"/>
</dbReference>
<dbReference type="eggNOG" id="COG4166">
    <property type="taxonomic scope" value="Bacteria"/>
</dbReference>
<keyword evidence="7" id="KW-1185">Reference proteome</keyword>
<reference evidence="7" key="1">
    <citation type="submission" date="2011-12" db="EMBL/GenBank/DDBJ databases">
        <title>Complete sequence of Clostridium clariflavum DSM 19732.</title>
        <authorList>
            <consortium name="US DOE Joint Genome Institute"/>
            <person name="Lucas S."/>
            <person name="Han J."/>
            <person name="Lapidus A."/>
            <person name="Cheng J.-F."/>
            <person name="Goodwin L."/>
            <person name="Pitluck S."/>
            <person name="Peters L."/>
            <person name="Teshima H."/>
            <person name="Detter J.C."/>
            <person name="Han C."/>
            <person name="Tapia R."/>
            <person name="Land M."/>
            <person name="Hauser L."/>
            <person name="Kyrpides N."/>
            <person name="Ivanova N."/>
            <person name="Pagani I."/>
            <person name="Kitzmiller T."/>
            <person name="Lynd L."/>
            <person name="Izquierdo J."/>
            <person name="Woyke T."/>
        </authorList>
    </citation>
    <scope>NUCLEOTIDE SEQUENCE [LARGE SCALE GENOMIC DNA]</scope>
    <source>
        <strain evidence="7">DSM 19732 / NBRC 101661 / EBR45</strain>
    </source>
</reference>
<dbReference type="Gene3D" id="3.10.105.10">
    <property type="entry name" value="Dipeptide-binding Protein, Domain 3"/>
    <property type="match status" value="1"/>
</dbReference>
<organism evidence="6 7">
    <name type="scientific">Acetivibrio clariflavus (strain DSM 19732 / NBRC 101661 / EBR45)</name>
    <name type="common">Clostridium clariflavum</name>
    <dbReference type="NCBI Taxonomy" id="720554"/>
    <lineage>
        <taxon>Bacteria</taxon>
        <taxon>Bacillati</taxon>
        <taxon>Bacillota</taxon>
        <taxon>Clostridia</taxon>
        <taxon>Eubacteriales</taxon>
        <taxon>Oscillospiraceae</taxon>
        <taxon>Acetivibrio</taxon>
    </lineage>
</organism>
<dbReference type="PIRSF" id="PIRSF002741">
    <property type="entry name" value="MppA"/>
    <property type="match status" value="1"/>
</dbReference>
<dbReference type="PROSITE" id="PS51257">
    <property type="entry name" value="PROKAR_LIPOPROTEIN"/>
    <property type="match status" value="1"/>
</dbReference>
<dbReference type="Gene3D" id="3.40.190.10">
    <property type="entry name" value="Periplasmic binding protein-like II"/>
    <property type="match status" value="1"/>
</dbReference>
<comment type="subcellular location">
    <subcellularLocation>
        <location evidence="1">Cell envelope</location>
    </subcellularLocation>
</comment>
<dbReference type="PANTHER" id="PTHR30290">
    <property type="entry name" value="PERIPLASMIC BINDING COMPONENT OF ABC TRANSPORTER"/>
    <property type="match status" value="1"/>
</dbReference>
<evidence type="ECO:0000256" key="2">
    <source>
        <dbReference type="ARBA" id="ARBA00005695"/>
    </source>
</evidence>
<dbReference type="Proteomes" id="UP000005435">
    <property type="component" value="Chromosome"/>
</dbReference>
<evidence type="ECO:0000256" key="3">
    <source>
        <dbReference type="ARBA" id="ARBA00022448"/>
    </source>
</evidence>
<dbReference type="GO" id="GO:0043190">
    <property type="term" value="C:ATP-binding cassette (ABC) transporter complex"/>
    <property type="evidence" value="ECO:0007669"/>
    <property type="project" value="InterPro"/>
</dbReference>
<reference evidence="6 7" key="2">
    <citation type="journal article" date="2012" name="Stand. Genomic Sci.">
        <title>Complete Genome Sequence of Clostridium clariflavum DSM 19732.</title>
        <authorList>
            <person name="Izquierdo J.A."/>
            <person name="Goodwin L."/>
            <person name="Davenport K.W."/>
            <person name="Teshima H."/>
            <person name="Bruce D."/>
            <person name="Detter C."/>
            <person name="Tapia R."/>
            <person name="Han S."/>
            <person name="Land M."/>
            <person name="Hauser L."/>
            <person name="Jeffries C.D."/>
            <person name="Han J."/>
            <person name="Pitluck S."/>
            <person name="Nolan M."/>
            <person name="Chen A."/>
            <person name="Huntemann M."/>
            <person name="Mavromatis K."/>
            <person name="Mikhailova N."/>
            <person name="Liolios K."/>
            <person name="Woyke T."/>
            <person name="Lynd L.R."/>
        </authorList>
    </citation>
    <scope>NUCLEOTIDE SEQUENCE [LARGE SCALE GENOMIC DNA]</scope>
    <source>
        <strain evidence="7">DSM 19732 / NBRC 101661 / EBR45</strain>
    </source>
</reference>
<gene>
    <name evidence="6" type="ordered locus">Clocl_0722</name>
</gene>
<dbReference type="KEGG" id="ccl:Clocl_0722"/>
<keyword evidence="4" id="KW-0732">Signal</keyword>